<dbReference type="Proteomes" id="UP001152747">
    <property type="component" value="Unassembled WGS sequence"/>
</dbReference>
<keyword evidence="1" id="KW-0812">Transmembrane</keyword>
<sequence>MDQTSIIESIETKILELTVLIDNLKNAKPEIEEVGTTEIVQNLEDLEELNVLIPEDHQGIAAIMVDTIEDCLLIALLTWTYFQLIGPTTMHLAIIIIFAIDAYLAMRNK</sequence>
<reference evidence="2" key="1">
    <citation type="submission" date="2022-11" db="EMBL/GenBank/DDBJ databases">
        <authorList>
            <person name="Kikuchi T."/>
        </authorList>
    </citation>
    <scope>NUCLEOTIDE SEQUENCE</scope>
    <source>
        <strain evidence="2">PS1010</strain>
    </source>
</reference>
<keyword evidence="1" id="KW-0472">Membrane</keyword>
<dbReference type="AlphaFoldDB" id="A0A9P1J5B5"/>
<organism evidence="2 3">
    <name type="scientific">Caenorhabditis angaria</name>
    <dbReference type="NCBI Taxonomy" id="860376"/>
    <lineage>
        <taxon>Eukaryota</taxon>
        <taxon>Metazoa</taxon>
        <taxon>Ecdysozoa</taxon>
        <taxon>Nematoda</taxon>
        <taxon>Chromadorea</taxon>
        <taxon>Rhabditida</taxon>
        <taxon>Rhabditina</taxon>
        <taxon>Rhabditomorpha</taxon>
        <taxon>Rhabditoidea</taxon>
        <taxon>Rhabditidae</taxon>
        <taxon>Peloderinae</taxon>
        <taxon>Caenorhabditis</taxon>
    </lineage>
</organism>
<proteinExistence type="predicted"/>
<dbReference type="EMBL" id="CANHGI010000006">
    <property type="protein sequence ID" value="CAI5455234.1"/>
    <property type="molecule type" value="Genomic_DNA"/>
</dbReference>
<comment type="caution">
    <text evidence="2">The sequence shown here is derived from an EMBL/GenBank/DDBJ whole genome shotgun (WGS) entry which is preliminary data.</text>
</comment>
<protein>
    <submittedName>
        <fullName evidence="2">Uncharacterized protein</fullName>
    </submittedName>
</protein>
<feature type="transmembrane region" description="Helical" evidence="1">
    <location>
        <begin position="88"/>
        <end position="106"/>
    </location>
</feature>
<evidence type="ECO:0000256" key="1">
    <source>
        <dbReference type="SAM" id="Phobius"/>
    </source>
</evidence>
<name>A0A9P1J5B5_9PELO</name>
<keyword evidence="3" id="KW-1185">Reference proteome</keyword>
<evidence type="ECO:0000313" key="2">
    <source>
        <dbReference type="EMBL" id="CAI5455234.1"/>
    </source>
</evidence>
<evidence type="ECO:0000313" key="3">
    <source>
        <dbReference type="Proteomes" id="UP001152747"/>
    </source>
</evidence>
<accession>A0A9P1J5B5</accession>
<gene>
    <name evidence="2" type="ORF">CAMP_LOCUS17871</name>
</gene>
<keyword evidence="1" id="KW-1133">Transmembrane helix</keyword>